<protein>
    <recommendedName>
        <fullName evidence="1">vesicle-fusing ATPase</fullName>
        <ecNumber evidence="1">3.6.4.6</ecNumber>
    </recommendedName>
</protein>
<dbReference type="Proteomes" id="UP000242875">
    <property type="component" value="Unassembled WGS sequence"/>
</dbReference>
<evidence type="ECO:0000256" key="6">
    <source>
        <dbReference type="SAM" id="MobiDB-lite"/>
    </source>
</evidence>
<organism evidence="8 9">
    <name type="scientific">Bifiguratus adelaidae</name>
    <dbReference type="NCBI Taxonomy" id="1938954"/>
    <lineage>
        <taxon>Eukaryota</taxon>
        <taxon>Fungi</taxon>
        <taxon>Fungi incertae sedis</taxon>
        <taxon>Mucoromycota</taxon>
        <taxon>Mucoromycotina</taxon>
        <taxon>Endogonomycetes</taxon>
        <taxon>Endogonales</taxon>
        <taxon>Endogonales incertae sedis</taxon>
        <taxon>Bifiguratus</taxon>
    </lineage>
</organism>
<sequence length="139" mass="15987">MGKGTKDRKAIDIVKKATEEDQKGNYEDAYRYYQNALDYFMTAMKYEKNDRLKEPIRKRFVEYLDRAEKLKEFLQKNEEKRGRRAMGANGTEKSTGGSGTKKSGNSSDSDEDADPEMKKLRAGLTSAILTEKPNVRWDD</sequence>
<evidence type="ECO:0000313" key="9">
    <source>
        <dbReference type="Proteomes" id="UP000242875"/>
    </source>
</evidence>
<name>A0A261XW06_9FUNG</name>
<feature type="compositionally biased region" description="Basic and acidic residues" evidence="6">
    <location>
        <begin position="72"/>
        <end position="81"/>
    </location>
</feature>
<dbReference type="OrthoDB" id="29072at2759"/>
<dbReference type="InterPro" id="IPR036181">
    <property type="entry name" value="MIT_dom_sf"/>
</dbReference>
<dbReference type="AlphaFoldDB" id="A0A261XW06"/>
<dbReference type="Gene3D" id="1.20.58.80">
    <property type="entry name" value="Phosphotransferase system, lactose/cellobiose-type IIA subunit"/>
    <property type="match status" value="1"/>
</dbReference>
<evidence type="ECO:0000256" key="2">
    <source>
        <dbReference type="ARBA" id="ARBA00022448"/>
    </source>
</evidence>
<keyword evidence="2" id="KW-0813">Transport</keyword>
<keyword evidence="4" id="KW-0653">Protein transport</keyword>
<evidence type="ECO:0000256" key="3">
    <source>
        <dbReference type="ARBA" id="ARBA00022801"/>
    </source>
</evidence>
<keyword evidence="3" id="KW-0378">Hydrolase</keyword>
<feature type="region of interest" description="Disordered" evidence="6">
    <location>
        <begin position="72"/>
        <end position="126"/>
    </location>
</feature>
<evidence type="ECO:0000313" key="8">
    <source>
        <dbReference type="EMBL" id="OZJ02537.1"/>
    </source>
</evidence>
<dbReference type="EC" id="3.6.4.6" evidence="1"/>
<evidence type="ECO:0000259" key="7">
    <source>
        <dbReference type="SMART" id="SM00745"/>
    </source>
</evidence>
<dbReference type="GO" id="GO:0015031">
    <property type="term" value="P:protein transport"/>
    <property type="evidence" value="ECO:0007669"/>
    <property type="project" value="UniProtKB-KW"/>
</dbReference>
<comment type="catalytic activity">
    <reaction evidence="5">
        <text>ATP + H2O = ADP + phosphate + H(+)</text>
        <dbReference type="Rhea" id="RHEA:13065"/>
        <dbReference type="ChEBI" id="CHEBI:15377"/>
        <dbReference type="ChEBI" id="CHEBI:15378"/>
        <dbReference type="ChEBI" id="CHEBI:30616"/>
        <dbReference type="ChEBI" id="CHEBI:43474"/>
        <dbReference type="ChEBI" id="CHEBI:456216"/>
        <dbReference type="EC" id="3.6.4.6"/>
    </reaction>
</comment>
<evidence type="ECO:0000256" key="4">
    <source>
        <dbReference type="ARBA" id="ARBA00022927"/>
    </source>
</evidence>
<feature type="compositionally biased region" description="Low complexity" evidence="6">
    <location>
        <begin position="89"/>
        <end position="107"/>
    </location>
</feature>
<dbReference type="GO" id="GO:0016787">
    <property type="term" value="F:hydrolase activity"/>
    <property type="evidence" value="ECO:0007669"/>
    <property type="project" value="UniProtKB-KW"/>
</dbReference>
<dbReference type="FunFam" id="1.20.58.80:FF:000004">
    <property type="entry name" value="Vacuolar protein sorting-associated protein 4"/>
    <property type="match status" value="1"/>
</dbReference>
<dbReference type="Pfam" id="PF04212">
    <property type="entry name" value="MIT"/>
    <property type="match status" value="1"/>
</dbReference>
<dbReference type="EMBL" id="MVBO01000145">
    <property type="protein sequence ID" value="OZJ02537.1"/>
    <property type="molecule type" value="Genomic_DNA"/>
</dbReference>
<feature type="domain" description="MIT" evidence="7">
    <location>
        <begin position="3"/>
        <end position="80"/>
    </location>
</feature>
<feature type="non-terminal residue" evidence="8">
    <location>
        <position position="139"/>
    </location>
</feature>
<evidence type="ECO:0000256" key="1">
    <source>
        <dbReference type="ARBA" id="ARBA00012674"/>
    </source>
</evidence>
<comment type="caution">
    <text evidence="8">The sequence shown here is derived from an EMBL/GenBank/DDBJ whole genome shotgun (WGS) entry which is preliminary data.</text>
</comment>
<gene>
    <name evidence="8" type="ORF">BZG36_04129</name>
</gene>
<dbReference type="InterPro" id="IPR007330">
    <property type="entry name" value="MIT_dom"/>
</dbReference>
<dbReference type="SMART" id="SM00745">
    <property type="entry name" value="MIT"/>
    <property type="match status" value="1"/>
</dbReference>
<keyword evidence="9" id="KW-1185">Reference proteome</keyword>
<reference evidence="8 9" key="1">
    <citation type="journal article" date="2017" name="Mycologia">
        <title>Bifiguratus adelaidae, gen. et sp. nov., a new member of Mucoromycotina in endophytic and soil-dwelling habitats.</title>
        <authorList>
            <person name="Torres-Cruz T.J."/>
            <person name="Billingsley Tobias T.L."/>
            <person name="Almatruk M."/>
            <person name="Hesse C."/>
            <person name="Kuske C.R."/>
            <person name="Desiro A."/>
            <person name="Benucci G.M."/>
            <person name="Bonito G."/>
            <person name="Stajich J.E."/>
            <person name="Dunlap C."/>
            <person name="Arnold A.E."/>
            <person name="Porras-Alfaro A."/>
        </authorList>
    </citation>
    <scope>NUCLEOTIDE SEQUENCE [LARGE SCALE GENOMIC DNA]</scope>
    <source>
        <strain evidence="8 9">AZ0501</strain>
    </source>
</reference>
<accession>A0A261XW06</accession>
<dbReference type="SUPFAM" id="SSF116846">
    <property type="entry name" value="MIT domain"/>
    <property type="match status" value="1"/>
</dbReference>
<proteinExistence type="predicted"/>
<evidence type="ECO:0000256" key="5">
    <source>
        <dbReference type="ARBA" id="ARBA00048883"/>
    </source>
</evidence>